<gene>
    <name evidence="1" type="ORF">CFP56_000705</name>
</gene>
<dbReference type="Proteomes" id="UP000237347">
    <property type="component" value="Unassembled WGS sequence"/>
</dbReference>
<organism evidence="1 2">
    <name type="scientific">Quercus suber</name>
    <name type="common">Cork oak</name>
    <dbReference type="NCBI Taxonomy" id="58331"/>
    <lineage>
        <taxon>Eukaryota</taxon>
        <taxon>Viridiplantae</taxon>
        <taxon>Streptophyta</taxon>
        <taxon>Embryophyta</taxon>
        <taxon>Tracheophyta</taxon>
        <taxon>Spermatophyta</taxon>
        <taxon>Magnoliopsida</taxon>
        <taxon>eudicotyledons</taxon>
        <taxon>Gunneridae</taxon>
        <taxon>Pentapetalae</taxon>
        <taxon>rosids</taxon>
        <taxon>fabids</taxon>
        <taxon>Fagales</taxon>
        <taxon>Fagaceae</taxon>
        <taxon>Quercus</taxon>
    </lineage>
</organism>
<dbReference type="AlphaFoldDB" id="A0AAW0IPG1"/>
<evidence type="ECO:0000313" key="2">
    <source>
        <dbReference type="Proteomes" id="UP000237347"/>
    </source>
</evidence>
<reference evidence="1 2" key="1">
    <citation type="journal article" date="2018" name="Sci. Data">
        <title>The draft genome sequence of cork oak.</title>
        <authorList>
            <person name="Ramos A.M."/>
            <person name="Usie A."/>
            <person name="Barbosa P."/>
            <person name="Barros P.M."/>
            <person name="Capote T."/>
            <person name="Chaves I."/>
            <person name="Simoes F."/>
            <person name="Abreu I."/>
            <person name="Carrasquinho I."/>
            <person name="Faro C."/>
            <person name="Guimaraes J.B."/>
            <person name="Mendonca D."/>
            <person name="Nobrega F."/>
            <person name="Rodrigues L."/>
            <person name="Saibo N.J.M."/>
            <person name="Varela M.C."/>
            <person name="Egas C."/>
            <person name="Matos J."/>
            <person name="Miguel C.M."/>
            <person name="Oliveira M.M."/>
            <person name="Ricardo C.P."/>
            <person name="Goncalves S."/>
        </authorList>
    </citation>
    <scope>NUCLEOTIDE SEQUENCE [LARGE SCALE GENOMIC DNA]</scope>
    <source>
        <strain evidence="2">cv. HL8</strain>
    </source>
</reference>
<evidence type="ECO:0000313" key="1">
    <source>
        <dbReference type="EMBL" id="KAK7816122.1"/>
    </source>
</evidence>
<sequence>MATVTSALIAKAGVVLG</sequence>
<comment type="caution">
    <text evidence="1">The sequence shown here is derived from an EMBL/GenBank/DDBJ whole genome shotgun (WGS) entry which is preliminary data.</text>
</comment>
<protein>
    <submittedName>
        <fullName evidence="1">Uncharacterized protein</fullName>
    </submittedName>
</protein>
<keyword evidence="2" id="KW-1185">Reference proteome</keyword>
<name>A0AAW0IPG1_QUESU</name>
<dbReference type="EMBL" id="PKMF04000956">
    <property type="protein sequence ID" value="KAK7816122.1"/>
    <property type="molecule type" value="Genomic_DNA"/>
</dbReference>
<accession>A0AAW0IPG1</accession>
<proteinExistence type="predicted"/>